<dbReference type="EMBL" id="CAKJTG010000001">
    <property type="protein sequence ID" value="CAG9606437.1"/>
    <property type="molecule type" value="Genomic_DNA"/>
</dbReference>
<dbReference type="AlphaFoldDB" id="A0A9C7L8T9"/>
<accession>A0A9C7L8T9</accession>
<organism evidence="2 3">
    <name type="scientific">Pseudoneobacillus rhizosphaerae</name>
    <dbReference type="NCBI Taxonomy" id="2880968"/>
    <lineage>
        <taxon>Bacteria</taxon>
        <taxon>Bacillati</taxon>
        <taxon>Bacillota</taxon>
        <taxon>Bacilli</taxon>
        <taxon>Bacillales</taxon>
        <taxon>Bacillaceae</taxon>
        <taxon>Pseudoneobacillus</taxon>
    </lineage>
</organism>
<protein>
    <recommendedName>
        <fullName evidence="1">N-acetyltransferase domain-containing protein</fullName>
    </recommendedName>
</protein>
<sequence>MVFLEKVNSDKEQILHNIMQFYIYEFSRFIPAIKLEENGAYQPFDLTTYWQHKNQHAFFIKIHTELIGFALVECGINGEPHSINEFFVMKKYNGKGYGAIAAMKLFSLFPGSWRITQIHNNYPAQAFWRKVINEYSNGNYYEYYDSKRRSIQEFNSEGV</sequence>
<dbReference type="InterPro" id="IPR016181">
    <property type="entry name" value="Acyl_CoA_acyltransferase"/>
</dbReference>
<keyword evidence="3" id="KW-1185">Reference proteome</keyword>
<dbReference type="Gene3D" id="3.40.630.30">
    <property type="match status" value="1"/>
</dbReference>
<reference evidence="2" key="1">
    <citation type="submission" date="2021-10" db="EMBL/GenBank/DDBJ databases">
        <authorList>
            <person name="Criscuolo A."/>
        </authorList>
    </citation>
    <scope>NUCLEOTIDE SEQUENCE</scope>
    <source>
        <strain evidence="2">CIP111885</strain>
    </source>
</reference>
<evidence type="ECO:0000313" key="3">
    <source>
        <dbReference type="Proteomes" id="UP000789845"/>
    </source>
</evidence>
<dbReference type="RefSeq" id="WP_230494725.1">
    <property type="nucleotide sequence ID" value="NZ_CAKJTG010000001.1"/>
</dbReference>
<dbReference type="SUPFAM" id="SSF55729">
    <property type="entry name" value="Acyl-CoA N-acyltransferases (Nat)"/>
    <property type="match status" value="1"/>
</dbReference>
<dbReference type="Pfam" id="PF00583">
    <property type="entry name" value="Acetyltransf_1"/>
    <property type="match status" value="1"/>
</dbReference>
<dbReference type="Proteomes" id="UP000789845">
    <property type="component" value="Unassembled WGS sequence"/>
</dbReference>
<comment type="caution">
    <text evidence="2">The sequence shown here is derived from an EMBL/GenBank/DDBJ whole genome shotgun (WGS) entry which is preliminary data.</text>
</comment>
<feature type="domain" description="N-acetyltransferase" evidence="1">
    <location>
        <begin position="44"/>
        <end position="130"/>
    </location>
</feature>
<dbReference type="GO" id="GO:0016747">
    <property type="term" value="F:acyltransferase activity, transferring groups other than amino-acyl groups"/>
    <property type="evidence" value="ECO:0007669"/>
    <property type="project" value="InterPro"/>
</dbReference>
<evidence type="ECO:0000259" key="1">
    <source>
        <dbReference type="Pfam" id="PF00583"/>
    </source>
</evidence>
<dbReference type="InterPro" id="IPR000182">
    <property type="entry name" value="GNAT_dom"/>
</dbReference>
<gene>
    <name evidence="2" type="ORF">NEOCIP111885_00125</name>
</gene>
<proteinExistence type="predicted"/>
<name>A0A9C7L8T9_9BACI</name>
<evidence type="ECO:0000313" key="2">
    <source>
        <dbReference type="EMBL" id="CAG9606437.1"/>
    </source>
</evidence>